<evidence type="ECO:0000256" key="5">
    <source>
        <dbReference type="ARBA" id="ARBA00022598"/>
    </source>
</evidence>
<dbReference type="FunCoup" id="A8NTI4">
    <property type="interactions" value="496"/>
</dbReference>
<dbReference type="SMART" id="SM00991">
    <property type="entry name" value="WHEP-TRS"/>
    <property type="match status" value="1"/>
</dbReference>
<protein>
    <recommendedName>
        <fullName evidence="3">methionine--tRNA ligase</fullName>
        <ecNumber evidence="3">6.1.1.10</ecNumber>
    </recommendedName>
    <alternativeName>
        <fullName evidence="10">Methionyl-tRNA synthetase</fullName>
    </alternativeName>
</protein>
<comment type="subcellular location">
    <subcellularLocation>
        <location evidence="1">Cytoplasm</location>
    </subcellularLocation>
</comment>
<dbReference type="Gene3D" id="1.10.287.10">
    <property type="entry name" value="S15/NS1, RNA-binding"/>
    <property type="match status" value="1"/>
</dbReference>
<dbReference type="CDD" id="cd00814">
    <property type="entry name" value="MetRS_core"/>
    <property type="match status" value="1"/>
</dbReference>
<dbReference type="GO" id="GO:0006431">
    <property type="term" value="P:methionyl-tRNA aminoacylation"/>
    <property type="evidence" value="ECO:0007669"/>
    <property type="project" value="InterPro"/>
</dbReference>
<accession>A8NTI4</accession>
<dbReference type="CDD" id="cd07957">
    <property type="entry name" value="Anticodon_Ia_Met"/>
    <property type="match status" value="1"/>
</dbReference>
<dbReference type="GO" id="GO:0005829">
    <property type="term" value="C:cytosol"/>
    <property type="evidence" value="ECO:0007669"/>
    <property type="project" value="TreeGrafter"/>
</dbReference>
<comment type="caution">
    <text evidence="16">The sequence shown here is derived from an EMBL/GenBank/DDBJ whole genome shotgun (WGS) entry which is preliminary data.</text>
</comment>
<evidence type="ECO:0000256" key="7">
    <source>
        <dbReference type="ARBA" id="ARBA00022840"/>
    </source>
</evidence>
<comment type="catalytic activity">
    <reaction evidence="11">
        <text>tRNA(Met) + L-methionine + ATP = L-methionyl-tRNA(Met) + AMP + diphosphate</text>
        <dbReference type="Rhea" id="RHEA:13481"/>
        <dbReference type="Rhea" id="RHEA-COMP:9667"/>
        <dbReference type="Rhea" id="RHEA-COMP:9698"/>
        <dbReference type="ChEBI" id="CHEBI:30616"/>
        <dbReference type="ChEBI" id="CHEBI:33019"/>
        <dbReference type="ChEBI" id="CHEBI:57844"/>
        <dbReference type="ChEBI" id="CHEBI:78442"/>
        <dbReference type="ChEBI" id="CHEBI:78530"/>
        <dbReference type="ChEBI" id="CHEBI:456215"/>
        <dbReference type="EC" id="6.1.1.10"/>
    </reaction>
</comment>
<name>A8NTI4_COPC7</name>
<keyword evidence="4" id="KW-0963">Cytoplasm</keyword>
<dbReference type="InterPro" id="IPR000738">
    <property type="entry name" value="WHEP-TRS_dom"/>
</dbReference>
<evidence type="ECO:0000256" key="14">
    <source>
        <dbReference type="SAM" id="MobiDB-lite"/>
    </source>
</evidence>
<evidence type="ECO:0000256" key="13">
    <source>
        <dbReference type="SAM" id="Coils"/>
    </source>
</evidence>
<feature type="coiled-coil region" evidence="13">
    <location>
        <begin position="687"/>
        <end position="717"/>
    </location>
</feature>
<evidence type="ECO:0000256" key="1">
    <source>
        <dbReference type="ARBA" id="ARBA00004496"/>
    </source>
</evidence>
<dbReference type="FunFam" id="2.20.28.20:FF:000001">
    <property type="entry name" value="Methionine--tRNA ligase"/>
    <property type="match status" value="1"/>
</dbReference>
<dbReference type="VEuPathDB" id="FungiDB:CC1G_06322"/>
<dbReference type="STRING" id="240176.A8NTI4"/>
<dbReference type="InterPro" id="IPR014758">
    <property type="entry name" value="Met-tRNA_synth"/>
</dbReference>
<dbReference type="Proteomes" id="UP000001861">
    <property type="component" value="Unassembled WGS sequence"/>
</dbReference>
<dbReference type="GO" id="GO:0004825">
    <property type="term" value="F:methionine-tRNA ligase activity"/>
    <property type="evidence" value="ECO:0007669"/>
    <property type="project" value="UniProtKB-EC"/>
</dbReference>
<evidence type="ECO:0000256" key="6">
    <source>
        <dbReference type="ARBA" id="ARBA00022741"/>
    </source>
</evidence>
<dbReference type="CDD" id="cd01200">
    <property type="entry name" value="WHEPGMRS_RNA"/>
    <property type="match status" value="1"/>
</dbReference>
<keyword evidence="5 12" id="KW-0436">Ligase</keyword>
<feature type="region of interest" description="Disordered" evidence="14">
    <location>
        <begin position="1"/>
        <end position="26"/>
    </location>
</feature>
<dbReference type="eggNOG" id="KOG1247">
    <property type="taxonomic scope" value="Eukaryota"/>
</dbReference>
<feature type="region of interest" description="Disordered" evidence="14">
    <location>
        <begin position="616"/>
        <end position="653"/>
    </location>
</feature>
<evidence type="ECO:0000313" key="17">
    <source>
        <dbReference type="Proteomes" id="UP000001861"/>
    </source>
</evidence>
<dbReference type="FunFam" id="1.10.730.10:FF:000037">
    <property type="entry name" value="Methionyl-tRNA synthetase"/>
    <property type="match status" value="1"/>
</dbReference>
<dbReference type="RefSeq" id="XP_001836237.1">
    <property type="nucleotide sequence ID" value="XM_001836185.2"/>
</dbReference>
<evidence type="ECO:0000313" key="16">
    <source>
        <dbReference type="EMBL" id="EAU85609.1"/>
    </source>
</evidence>
<dbReference type="OMA" id="HLNTTEY"/>
<dbReference type="NCBIfam" id="TIGR00398">
    <property type="entry name" value="metG"/>
    <property type="match status" value="1"/>
</dbReference>
<evidence type="ECO:0000256" key="12">
    <source>
        <dbReference type="RuleBase" id="RU363039"/>
    </source>
</evidence>
<organism evidence="16 17">
    <name type="scientific">Coprinopsis cinerea (strain Okayama-7 / 130 / ATCC MYA-4618 / FGSC 9003)</name>
    <name type="common">Inky cap fungus</name>
    <name type="synonym">Hormographiella aspergillata</name>
    <dbReference type="NCBI Taxonomy" id="240176"/>
    <lineage>
        <taxon>Eukaryota</taxon>
        <taxon>Fungi</taxon>
        <taxon>Dikarya</taxon>
        <taxon>Basidiomycota</taxon>
        <taxon>Agaricomycotina</taxon>
        <taxon>Agaricomycetes</taxon>
        <taxon>Agaricomycetidae</taxon>
        <taxon>Agaricales</taxon>
        <taxon>Agaricineae</taxon>
        <taxon>Psathyrellaceae</taxon>
        <taxon>Coprinopsis</taxon>
    </lineage>
</organism>
<dbReference type="InterPro" id="IPR014729">
    <property type="entry name" value="Rossmann-like_a/b/a_fold"/>
</dbReference>
<evidence type="ECO:0000256" key="9">
    <source>
        <dbReference type="ARBA" id="ARBA00023146"/>
    </source>
</evidence>
<dbReference type="InterPro" id="IPR029038">
    <property type="entry name" value="MetRS_Zn"/>
</dbReference>
<dbReference type="InParanoid" id="A8NTI4"/>
<dbReference type="AlphaFoldDB" id="A8NTI4"/>
<dbReference type="GO" id="GO:0017101">
    <property type="term" value="C:aminoacyl-tRNA synthetase multienzyme complex"/>
    <property type="evidence" value="ECO:0007669"/>
    <property type="project" value="TreeGrafter"/>
</dbReference>
<dbReference type="GO" id="GO:0005524">
    <property type="term" value="F:ATP binding"/>
    <property type="evidence" value="ECO:0007669"/>
    <property type="project" value="UniProtKB-KW"/>
</dbReference>
<dbReference type="GeneID" id="6012778"/>
<dbReference type="InterPro" id="IPR023458">
    <property type="entry name" value="Met-tRNA_ligase_1"/>
</dbReference>
<dbReference type="InterPro" id="IPR015413">
    <property type="entry name" value="Methionyl/Leucyl_tRNA_Synth"/>
</dbReference>
<dbReference type="PROSITE" id="PS00178">
    <property type="entry name" value="AA_TRNA_LIGASE_I"/>
    <property type="match status" value="1"/>
</dbReference>
<evidence type="ECO:0000256" key="3">
    <source>
        <dbReference type="ARBA" id="ARBA00012838"/>
    </source>
</evidence>
<dbReference type="PANTHER" id="PTHR45765:SF1">
    <property type="entry name" value="METHIONINE--TRNA LIGASE, CYTOPLASMIC"/>
    <property type="match status" value="1"/>
</dbReference>
<dbReference type="Gene3D" id="3.40.50.620">
    <property type="entry name" value="HUPs"/>
    <property type="match status" value="1"/>
</dbReference>
<reference evidence="16 17" key="1">
    <citation type="journal article" date="2010" name="Proc. Natl. Acad. Sci. U.S.A.">
        <title>Insights into evolution of multicellular fungi from the assembled chromosomes of the mushroom Coprinopsis cinerea (Coprinus cinereus).</title>
        <authorList>
            <person name="Stajich J.E."/>
            <person name="Wilke S.K."/>
            <person name="Ahren D."/>
            <person name="Au C.H."/>
            <person name="Birren B.W."/>
            <person name="Borodovsky M."/>
            <person name="Burns C."/>
            <person name="Canback B."/>
            <person name="Casselton L.A."/>
            <person name="Cheng C.K."/>
            <person name="Deng J."/>
            <person name="Dietrich F.S."/>
            <person name="Fargo D.C."/>
            <person name="Farman M.L."/>
            <person name="Gathman A.C."/>
            <person name="Goldberg J."/>
            <person name="Guigo R."/>
            <person name="Hoegger P.J."/>
            <person name="Hooker J.B."/>
            <person name="Huggins A."/>
            <person name="James T.Y."/>
            <person name="Kamada T."/>
            <person name="Kilaru S."/>
            <person name="Kodira C."/>
            <person name="Kues U."/>
            <person name="Kupfer D."/>
            <person name="Kwan H.S."/>
            <person name="Lomsadze A."/>
            <person name="Li W."/>
            <person name="Lilly W.W."/>
            <person name="Ma L.J."/>
            <person name="Mackey A.J."/>
            <person name="Manning G."/>
            <person name="Martin F."/>
            <person name="Muraguchi H."/>
            <person name="Natvig D.O."/>
            <person name="Palmerini H."/>
            <person name="Ramesh M.A."/>
            <person name="Rehmeyer C.J."/>
            <person name="Roe B.A."/>
            <person name="Shenoy N."/>
            <person name="Stanke M."/>
            <person name="Ter-Hovhannisyan V."/>
            <person name="Tunlid A."/>
            <person name="Velagapudi R."/>
            <person name="Vision T.J."/>
            <person name="Zeng Q."/>
            <person name="Zolan M.E."/>
            <person name="Pukkila P.J."/>
        </authorList>
    </citation>
    <scope>NUCLEOTIDE SEQUENCE [LARGE SCALE GENOMIC DNA]</scope>
    <source>
        <strain evidence="17">Okayama-7 / 130 / ATCC MYA-4618 / FGSC 9003</strain>
    </source>
</reference>
<sequence length="718" mass="80179">MAQRLRADPGVLREIPPPGSVTPLPKDGEKNILITSALPYCNNVPHLGNIIGSTLSADVFSRYSRTRNQRTLYVCGTDEYGTATETQALKEGITPRELCDKYYVLHKATYEWFDIGFDHFGRTSTPYHTDISQEIFLNLGKNGFLEKQEKEQVYCEGCPKYVYYTSCYGSFANVALDRFLADRYVEGVCPHCGYEDARGDQCDGCSRTLDAVELIKPRCLVDKTHKVTTKLSSHMYLKLNEIQPKTEEWIKSSWKKGKWSPNAVINGDGEIIDARLKMGLLPTPLTRDLKWGVPVPIEGEDVHGMKDKVLYVWFDAPIGYPSITANLTPEWKQWWLNPENVDLYQFMGKDNVYFHTVYWPSVQIGDGRNWTKLHHLSTTEYLNYEGGKFSKSKNRGVFGPAAKDTGIPASVWRYYLLSTRPETADAMFSWSDCVAANNNVLLNNFGNFVNRALKFISSQYGGVIPDSEDAPGPYSPNDEVDGEFFTHVNSLLKDYIDAMDAVKLRLGLQTVMLISAQGNNYLQSSGLNKALMTSKPKRCAQVVSRAANLIYLLSVLIHPFMPATGAAIERQLNAPPRAVPDVFSNDILAGHTIGTPEHLFKKIEESKIEEWRAKFGGNESQKPETHNDPLKNAPGSKKKGASKKAPAVPAYTGPKSDVALDLEAKITEQGNVVRGLKAQMPKTPELDQKIKENVELLKKLKADLEAELQRLASATAAN</sequence>
<keyword evidence="6 12" id="KW-0547">Nucleotide-binding</keyword>
<dbReference type="PRINTS" id="PR01041">
    <property type="entry name" value="TRNASYNTHMET"/>
</dbReference>
<dbReference type="InterPro" id="IPR009080">
    <property type="entry name" value="tRNAsynth_Ia_anticodon-bd"/>
</dbReference>
<dbReference type="EMBL" id="AACS02000004">
    <property type="protein sequence ID" value="EAU85609.1"/>
    <property type="molecule type" value="Genomic_DNA"/>
</dbReference>
<keyword evidence="7 12" id="KW-0067">ATP-binding</keyword>
<evidence type="ECO:0000256" key="11">
    <source>
        <dbReference type="ARBA" id="ARBA00047364"/>
    </source>
</evidence>
<evidence type="ECO:0000256" key="4">
    <source>
        <dbReference type="ARBA" id="ARBA00022490"/>
    </source>
</evidence>
<evidence type="ECO:0000256" key="2">
    <source>
        <dbReference type="ARBA" id="ARBA00005594"/>
    </source>
</evidence>
<feature type="domain" description="WHEP-TRS" evidence="15">
    <location>
        <begin position="658"/>
        <end position="718"/>
    </location>
</feature>
<dbReference type="InterPro" id="IPR041872">
    <property type="entry name" value="Anticodon_Met"/>
</dbReference>
<dbReference type="KEGG" id="cci:CC1G_06322"/>
<dbReference type="Pfam" id="PF19303">
    <property type="entry name" value="Anticodon_3"/>
    <property type="match status" value="1"/>
</dbReference>
<gene>
    <name evidence="16" type="ORF">CC1G_06322</name>
</gene>
<dbReference type="SUPFAM" id="SSF47323">
    <property type="entry name" value="Anticodon-binding domain of a subclass of class I aminoacyl-tRNA synthetases"/>
    <property type="match status" value="1"/>
</dbReference>
<dbReference type="Pfam" id="PF09334">
    <property type="entry name" value="tRNA-synt_1g"/>
    <property type="match status" value="1"/>
</dbReference>
<dbReference type="OrthoDB" id="5844513at2759"/>
<dbReference type="Gene3D" id="2.20.28.20">
    <property type="entry name" value="Methionyl-tRNA synthetase, Zn-domain"/>
    <property type="match status" value="1"/>
</dbReference>
<dbReference type="InterPro" id="IPR033911">
    <property type="entry name" value="MetRS_core"/>
</dbReference>
<dbReference type="InterPro" id="IPR001412">
    <property type="entry name" value="aa-tRNA-synth_I_CS"/>
</dbReference>
<keyword evidence="8 12" id="KW-0648">Protein biosynthesis</keyword>
<keyword evidence="13" id="KW-0175">Coiled coil</keyword>
<comment type="similarity">
    <text evidence="2 12">Belongs to the class-I aminoacyl-tRNA synthetase family.</text>
</comment>
<evidence type="ECO:0000256" key="10">
    <source>
        <dbReference type="ARBA" id="ARBA00030904"/>
    </source>
</evidence>
<dbReference type="GO" id="GO:0036464">
    <property type="term" value="C:cytoplasmic ribonucleoprotein granule"/>
    <property type="evidence" value="ECO:0007669"/>
    <property type="project" value="UniProtKB-ARBA"/>
</dbReference>
<evidence type="ECO:0000259" key="15">
    <source>
        <dbReference type="PROSITE" id="PS51185"/>
    </source>
</evidence>
<dbReference type="GO" id="GO:0017102">
    <property type="term" value="C:methionyl glutamyl tRNA synthetase complex"/>
    <property type="evidence" value="ECO:0007669"/>
    <property type="project" value="UniProtKB-ARBA"/>
</dbReference>
<proteinExistence type="inferred from homology"/>
<dbReference type="Gene3D" id="1.10.730.10">
    <property type="entry name" value="Isoleucyl-tRNA Synthetase, Domain 1"/>
    <property type="match status" value="1"/>
</dbReference>
<evidence type="ECO:0000256" key="8">
    <source>
        <dbReference type="ARBA" id="ARBA00022917"/>
    </source>
</evidence>
<dbReference type="SUPFAM" id="SSF57770">
    <property type="entry name" value="Methionyl-tRNA synthetase (MetRS), Zn-domain"/>
    <property type="match status" value="1"/>
</dbReference>
<keyword evidence="9 12" id="KW-0030">Aminoacyl-tRNA synthetase</keyword>
<dbReference type="SUPFAM" id="SSF52374">
    <property type="entry name" value="Nucleotidylyl transferase"/>
    <property type="match status" value="1"/>
</dbReference>
<dbReference type="PANTHER" id="PTHR45765">
    <property type="entry name" value="METHIONINE--TRNA LIGASE"/>
    <property type="match status" value="1"/>
</dbReference>
<keyword evidence="17" id="KW-1185">Reference proteome</keyword>
<dbReference type="EC" id="6.1.1.10" evidence="3"/>
<dbReference type="PROSITE" id="PS51185">
    <property type="entry name" value="WHEP_TRS_2"/>
    <property type="match status" value="1"/>
</dbReference>